<dbReference type="GO" id="GO:0016020">
    <property type="term" value="C:membrane"/>
    <property type="evidence" value="ECO:0007669"/>
    <property type="project" value="TreeGrafter"/>
</dbReference>
<dbReference type="AlphaFoldDB" id="A0A3G2E799"/>
<evidence type="ECO:0000313" key="6">
    <source>
        <dbReference type="Proteomes" id="UP000279594"/>
    </source>
</evidence>
<dbReference type="InterPro" id="IPR007803">
    <property type="entry name" value="Asp/Arg/Pro-Hydrxlase"/>
</dbReference>
<dbReference type="InterPro" id="IPR027443">
    <property type="entry name" value="IPNS-like_sf"/>
</dbReference>
<dbReference type="EMBL" id="CP033019">
    <property type="protein sequence ID" value="AYM76208.1"/>
    <property type="molecule type" value="Genomic_DNA"/>
</dbReference>
<evidence type="ECO:0000259" key="4">
    <source>
        <dbReference type="Pfam" id="PF05118"/>
    </source>
</evidence>
<protein>
    <submittedName>
        <fullName evidence="5">Aspartyl/asparaginyl beta-hydroxylase domain-containing protein</fullName>
    </submittedName>
</protein>
<evidence type="ECO:0000256" key="1">
    <source>
        <dbReference type="ARBA" id="ARBA00007730"/>
    </source>
</evidence>
<reference evidence="5 6" key="1">
    <citation type="submission" date="2018-10" db="EMBL/GenBank/DDBJ databases">
        <title>Effects of UV and annual dynamics of microbial communities in freshwater RAS systems.</title>
        <authorList>
            <person name="Bekkelund A.K."/>
            <person name="Hansen B.R."/>
            <person name="Stokken H."/>
            <person name="Eriksen B.F."/>
            <person name="Kashulin N.A."/>
        </authorList>
    </citation>
    <scope>NUCLEOTIDE SEQUENCE [LARGE SCALE GENOMIC DNA]</scope>
    <source>
        <strain evidence="5 6">BHSEK</strain>
    </source>
</reference>
<keyword evidence="3" id="KW-0560">Oxidoreductase</keyword>
<dbReference type="GO" id="GO:0051213">
    <property type="term" value="F:dioxygenase activity"/>
    <property type="evidence" value="ECO:0007669"/>
    <property type="project" value="UniProtKB-KW"/>
</dbReference>
<organism evidence="5 6">
    <name type="scientific">Janthinobacterium agaricidamnosum</name>
    <dbReference type="NCBI Taxonomy" id="55508"/>
    <lineage>
        <taxon>Bacteria</taxon>
        <taxon>Pseudomonadati</taxon>
        <taxon>Pseudomonadota</taxon>
        <taxon>Betaproteobacteria</taxon>
        <taxon>Burkholderiales</taxon>
        <taxon>Oxalobacteraceae</taxon>
        <taxon>Janthinobacterium</taxon>
    </lineage>
</organism>
<accession>A0A3G2E799</accession>
<gene>
    <name evidence="5" type="ORF">D9M09_10690</name>
</gene>
<dbReference type="PANTHER" id="PTHR46332">
    <property type="entry name" value="ASPARTATE BETA-HYDROXYLASE DOMAIN-CONTAINING PROTEIN 2"/>
    <property type="match status" value="1"/>
</dbReference>
<comment type="similarity">
    <text evidence="1">Belongs to the aspartyl/asparaginyl beta-hydroxylase family.</text>
</comment>
<dbReference type="PANTHER" id="PTHR46332:SF5">
    <property type="entry name" value="ASPARTATE BETA-HYDROXYLASE DOMAIN CONTAINING 2"/>
    <property type="match status" value="1"/>
</dbReference>
<dbReference type="Proteomes" id="UP000279594">
    <property type="component" value="Chromosome"/>
</dbReference>
<dbReference type="InterPro" id="IPR051821">
    <property type="entry name" value="Asp/Asn_beta-hydroxylase"/>
</dbReference>
<sequence length="177" mass="20394">MFIEAIEFPFLARLQNEWLVIRDELVALRAACWTEWPERDIYDGDWKVFGLYVFGEKNLEFCNLCPRTTEIIEGIPGMVTAGFSSMAANTHITPHRGYTNDVLRCHLGLVTPENCALRVSNQIRTWTPGSCFVFDDTQEHEAWNRSNATRIVLLLDFKRDEGIDIIFPEEVFAYGLN</sequence>
<evidence type="ECO:0000256" key="3">
    <source>
        <dbReference type="ARBA" id="ARBA00023002"/>
    </source>
</evidence>
<name>A0A3G2E799_9BURK</name>
<keyword evidence="6" id="KW-1185">Reference proteome</keyword>
<feature type="domain" description="Aspartyl/asparaginy/proline hydroxylase" evidence="4">
    <location>
        <begin position="16"/>
        <end position="159"/>
    </location>
</feature>
<dbReference type="SUPFAM" id="SSF51197">
    <property type="entry name" value="Clavaminate synthase-like"/>
    <property type="match status" value="1"/>
</dbReference>
<keyword evidence="2" id="KW-0223">Dioxygenase</keyword>
<evidence type="ECO:0000313" key="5">
    <source>
        <dbReference type="EMBL" id="AYM76208.1"/>
    </source>
</evidence>
<evidence type="ECO:0000256" key="2">
    <source>
        <dbReference type="ARBA" id="ARBA00022964"/>
    </source>
</evidence>
<dbReference type="RefSeq" id="WP_071650208.1">
    <property type="nucleotide sequence ID" value="NZ_CP033019.1"/>
</dbReference>
<proteinExistence type="inferred from homology"/>
<dbReference type="Gene3D" id="2.60.120.330">
    <property type="entry name" value="B-lactam Antibiotic, Isopenicillin N Synthase, Chain"/>
    <property type="match status" value="1"/>
</dbReference>
<dbReference type="Pfam" id="PF05118">
    <property type="entry name" value="Asp_Arg_Hydrox"/>
    <property type="match status" value="1"/>
</dbReference>